<keyword evidence="2" id="KW-1185">Reference proteome</keyword>
<gene>
    <name evidence="1" type="ORF">Patl1_26718</name>
</gene>
<sequence length="1350" mass="152327">MPKLSAAVEFMHCGMIKPAVLHCQGIGHAERHERNVELLKQKTEYLYDMRDSVKQELIKELMFGTCETMEYQKWLSKEREIEYCVNDMVRFNKENSDGPVSSRMKPPDIDLMNTLDEVTYHLGNVPLGHHSVAHAPYRETKTLTSSRSAGKTYGKVENTKNMKQKSKAGSGRESNIEVLVQGKKASQKEMAHSESAQPLDKFSSKIGHNSAMFSSLLHRSEGQSRQTATKTSSDPRTGSKTYGPVEKFKNVNRKIKAERKGISNVEASVKSLQGSPASYRSSAQILKGGSVVQLEDAMSSPISSDFEEPIESLSTAFTESLSAGDQTYTSSLETKTEYEMHSLQTDTSSFRESEIQHTSGETNRGLSAHVAGSGETISDENERMPPIHETEFETVPAQIEGEDQMQPKFNASVEQSVESGARVAVFRSDPNSITAVELVTASSFQKEDEIPTVNKSETEIACNIERDQQWLESGLDIRGSIERTVLKILRIMGDVTARKIGVHGIGGIGKTTLLKALSSYPETKRSFDLIILVTVSRFWSMRKIQNEVLRQLSLCCEDYETDFQVAERLFHVLSRRKFLLLLDDVWEQIDLEAVGIPDPSSENGCKVLVASRKLDICHAMDVVRDVELGTLSGEEAWELFYEQVGGIIDSPNIRPFAQAIVEGCGGLPLLIVVTGRALSDERSISVWEHASRKLSLPSAGIYQVEGVIQKLKFSFDQLKDHETKSFFLHCCLFSEDREVIIFEFIEYCIEEGIIIGSRADAHRRGLDIVDVLVRNFLLQLTEGGDSIKMHGLVRDLALGILSVAEGSQYLLRTAYSRLTKPSSPGGSLSSISPRSPEGNKLFVSESHQFLLRAGAGLTEAPSEEEWKKAKMIFLMMNELCTLPEKPSCPELLMLYLQRNYQLRMVPVSFFDSMTSLKVLNLSKTRIKSLPKSLFKLENLQILILRDCERLIVLPPEVGSLERLEVLDVQGTQISRLPDEIVKLASLRHLLVSFYGSSNYEYGNLPHKLISSGILSRLHLLETLSIVVYPGDQRWYEDVKSVILDVSILTELRSLCFDFPEVDLLDLFLQTSVPWKTQQLTEFKFVVGHDIKSITSRVPYYVEFDYSQQIRCLRFVNGENMSDAVLRTLSRSTAFYLDHHLCVRGLTNFGVDNVNGLNFCILSECPKIETLVDSRELTMTIFPILENLSLHYLWNLTHIWQGNLPRGSFAELKILSVHACPKVKYMFSSSMIHFVPKLEELTVEDCLAIEEIIHEGEIIDSGCNTLPTLKKLTLHYLPGLVNIWTSSCAPLERISFYNCPNLKKIRKDSMSKETVIEIRAEKSWWDELEWEDIEWHLHLQDRFMAICEEDL</sequence>
<comment type="caution">
    <text evidence="1">The sequence shown here is derived from an EMBL/GenBank/DDBJ whole genome shotgun (WGS) entry which is preliminary data.</text>
</comment>
<protein>
    <submittedName>
        <fullName evidence="1">Uncharacterized protein</fullName>
    </submittedName>
</protein>
<evidence type="ECO:0000313" key="1">
    <source>
        <dbReference type="EMBL" id="KAJ0091943.1"/>
    </source>
</evidence>
<evidence type="ECO:0000313" key="2">
    <source>
        <dbReference type="Proteomes" id="UP001164250"/>
    </source>
</evidence>
<reference evidence="2" key="1">
    <citation type="journal article" date="2023" name="G3 (Bethesda)">
        <title>Genome assembly and association tests identify interacting loci associated with vigor, precocity, and sex in interspecific pistachio rootstocks.</title>
        <authorList>
            <person name="Palmer W."/>
            <person name="Jacygrad E."/>
            <person name="Sagayaradj S."/>
            <person name="Cavanaugh K."/>
            <person name="Han R."/>
            <person name="Bertier L."/>
            <person name="Beede B."/>
            <person name="Kafkas S."/>
            <person name="Golino D."/>
            <person name="Preece J."/>
            <person name="Michelmore R."/>
        </authorList>
    </citation>
    <scope>NUCLEOTIDE SEQUENCE [LARGE SCALE GENOMIC DNA]</scope>
</reference>
<proteinExistence type="predicted"/>
<name>A0ACC1AZD0_9ROSI</name>
<dbReference type="EMBL" id="CM047903">
    <property type="protein sequence ID" value="KAJ0091943.1"/>
    <property type="molecule type" value="Genomic_DNA"/>
</dbReference>
<accession>A0ACC1AZD0</accession>
<dbReference type="Proteomes" id="UP001164250">
    <property type="component" value="Chromosome 7"/>
</dbReference>
<organism evidence="1 2">
    <name type="scientific">Pistacia atlantica</name>
    <dbReference type="NCBI Taxonomy" id="434234"/>
    <lineage>
        <taxon>Eukaryota</taxon>
        <taxon>Viridiplantae</taxon>
        <taxon>Streptophyta</taxon>
        <taxon>Embryophyta</taxon>
        <taxon>Tracheophyta</taxon>
        <taxon>Spermatophyta</taxon>
        <taxon>Magnoliopsida</taxon>
        <taxon>eudicotyledons</taxon>
        <taxon>Gunneridae</taxon>
        <taxon>Pentapetalae</taxon>
        <taxon>rosids</taxon>
        <taxon>malvids</taxon>
        <taxon>Sapindales</taxon>
        <taxon>Anacardiaceae</taxon>
        <taxon>Pistacia</taxon>
    </lineage>
</organism>